<feature type="compositionally biased region" description="Pro residues" evidence="1">
    <location>
        <begin position="232"/>
        <end position="271"/>
    </location>
</feature>
<dbReference type="AlphaFoldDB" id="A0A940MVK8"/>
<dbReference type="SMART" id="SM00240">
    <property type="entry name" value="FHA"/>
    <property type="match status" value="1"/>
</dbReference>
<dbReference type="NCBIfam" id="TIGR03354">
    <property type="entry name" value="VI_FHA"/>
    <property type="match status" value="1"/>
</dbReference>
<dbReference type="Pfam" id="PF20232">
    <property type="entry name" value="T6SS_FHA_C"/>
    <property type="match status" value="1"/>
</dbReference>
<evidence type="ECO:0000313" key="3">
    <source>
        <dbReference type="EMBL" id="MBP0491775.1"/>
    </source>
</evidence>
<evidence type="ECO:0000313" key="4">
    <source>
        <dbReference type="Proteomes" id="UP000677537"/>
    </source>
</evidence>
<dbReference type="InterPro" id="IPR008984">
    <property type="entry name" value="SMAD_FHA_dom_sf"/>
</dbReference>
<name>A0A940MVK8_9PROT</name>
<feature type="region of interest" description="Disordered" evidence="1">
    <location>
        <begin position="105"/>
        <end position="292"/>
    </location>
</feature>
<evidence type="ECO:0000256" key="1">
    <source>
        <dbReference type="SAM" id="MobiDB-lite"/>
    </source>
</evidence>
<dbReference type="EMBL" id="JAGIZA010000002">
    <property type="protein sequence ID" value="MBP0491775.1"/>
    <property type="molecule type" value="Genomic_DNA"/>
</dbReference>
<keyword evidence="4" id="KW-1185">Reference proteome</keyword>
<evidence type="ECO:0000259" key="2">
    <source>
        <dbReference type="PROSITE" id="PS50006"/>
    </source>
</evidence>
<comment type="caution">
    <text evidence="3">The sequence shown here is derived from an EMBL/GenBank/DDBJ whole genome shotgun (WGS) entry which is preliminary data.</text>
</comment>
<dbReference type="RefSeq" id="WP_209370629.1">
    <property type="nucleotide sequence ID" value="NZ_JAGIZA010000002.1"/>
</dbReference>
<dbReference type="Pfam" id="PF00498">
    <property type="entry name" value="FHA"/>
    <property type="match status" value="1"/>
</dbReference>
<dbReference type="Gene3D" id="2.60.200.20">
    <property type="match status" value="1"/>
</dbReference>
<dbReference type="InterPro" id="IPR046883">
    <property type="entry name" value="T6SS_FHA_C"/>
</dbReference>
<proteinExistence type="predicted"/>
<reference evidence="3" key="1">
    <citation type="submission" date="2021-03" db="EMBL/GenBank/DDBJ databases">
        <authorList>
            <person name="So Y."/>
        </authorList>
    </citation>
    <scope>NUCLEOTIDE SEQUENCE</scope>
    <source>
        <strain evidence="3">SG15</strain>
    </source>
</reference>
<feature type="compositionally biased region" description="Low complexity" evidence="1">
    <location>
        <begin position="149"/>
        <end position="179"/>
    </location>
</feature>
<protein>
    <submittedName>
        <fullName evidence="3">Type VI secretion system-associated FHA domain protein TagH</fullName>
    </submittedName>
</protein>
<accession>A0A940MVK8</accession>
<dbReference type="SUPFAM" id="SSF49879">
    <property type="entry name" value="SMAD/FHA domain"/>
    <property type="match status" value="1"/>
</dbReference>
<organism evidence="3 4">
    <name type="scientific">Roseomonas indoligenes</name>
    <dbReference type="NCBI Taxonomy" id="2820811"/>
    <lineage>
        <taxon>Bacteria</taxon>
        <taxon>Pseudomonadati</taxon>
        <taxon>Pseudomonadota</taxon>
        <taxon>Alphaproteobacteria</taxon>
        <taxon>Acetobacterales</taxon>
        <taxon>Roseomonadaceae</taxon>
        <taxon>Roseomonas</taxon>
    </lineage>
</organism>
<gene>
    <name evidence="3" type="primary">tagH</name>
    <name evidence="3" type="ORF">J5Y10_03175</name>
</gene>
<dbReference type="PRINTS" id="PR01217">
    <property type="entry name" value="PRICHEXTENSN"/>
</dbReference>
<dbReference type="PROSITE" id="PS50006">
    <property type="entry name" value="FHA_DOMAIN"/>
    <property type="match status" value="1"/>
</dbReference>
<sequence length="488" mass="51091">MSLTLSVIRCPDSVAPERREVTGGDITIGRGPDNDWVLADPDRHLSKRHCRIAFRSGAWQLTDTSSNGTFVNHAPTPLGPGGERMLRDGDRITLGTFEIEVRIAEHSFTPPPPSSFERTPAAGGLSPGMLDPFAEPPPPPRPFGDRFDAPTSLPGSSIGGPSLLLPDDFDPLAPAEDPFQGPTQPDHASALHAAFPIQPEPFGPIDSPPGRSGGSNLIPDDWDLDLPASRPSAPPPTPPVQAPMPVPAAIPPAPPPQMASVAPPPAVPPPAVSGALQRSPPAAEPSRAEGAPDPALLSAFLRGTGLGDQAVPDPAATLEAAGAALRAAVSGLRQALIARASIKGEFRIEQTMIRTTGNNPLKFSAGDDDALLAMLGIGRRDAMRPDAAMADALRDMRLHELATVTAMQAAVRALLARFDPGALERGAEKGGFSVLPGGRKARAWEAFEALHAEVSGALADNFDSVFGKSFAKAYEQALEELSSRREIP</sequence>
<dbReference type="Proteomes" id="UP000677537">
    <property type="component" value="Unassembled WGS sequence"/>
</dbReference>
<dbReference type="CDD" id="cd00060">
    <property type="entry name" value="FHA"/>
    <property type="match status" value="1"/>
</dbReference>
<feature type="domain" description="FHA" evidence="2">
    <location>
        <begin position="26"/>
        <end position="76"/>
    </location>
</feature>
<dbReference type="InterPro" id="IPR017735">
    <property type="entry name" value="T6SS_FHA"/>
</dbReference>
<dbReference type="InterPro" id="IPR000253">
    <property type="entry name" value="FHA_dom"/>
</dbReference>